<feature type="transmembrane region" description="Helical" evidence="6">
    <location>
        <begin position="41"/>
        <end position="61"/>
    </location>
</feature>
<dbReference type="PANTHER" id="PTHR23513:SF11">
    <property type="entry name" value="STAPHYLOFERRIN A TRANSPORTER"/>
    <property type="match status" value="1"/>
</dbReference>
<reference evidence="7 8" key="1">
    <citation type="submission" date="2020-07" db="EMBL/GenBank/DDBJ databases">
        <title>Sequencing the genomes of 1000 actinobacteria strains.</title>
        <authorList>
            <person name="Klenk H.-P."/>
        </authorList>
    </citation>
    <scope>NUCLEOTIDE SEQUENCE [LARGE SCALE GENOMIC DNA]</scope>
    <source>
        <strain evidence="7 8">DSM 22185</strain>
    </source>
</reference>
<gene>
    <name evidence="7" type="ORF">BKA02_000638</name>
</gene>
<feature type="transmembrane region" description="Helical" evidence="6">
    <location>
        <begin position="167"/>
        <end position="185"/>
    </location>
</feature>
<keyword evidence="8" id="KW-1185">Reference proteome</keyword>
<dbReference type="Proteomes" id="UP000552045">
    <property type="component" value="Unassembled WGS sequence"/>
</dbReference>
<evidence type="ECO:0000313" key="8">
    <source>
        <dbReference type="Proteomes" id="UP000552045"/>
    </source>
</evidence>
<dbReference type="RefSeq" id="WP_179431245.1">
    <property type="nucleotide sequence ID" value="NZ_BAABLC010000005.1"/>
</dbReference>
<feature type="transmembrane region" description="Helical" evidence="6">
    <location>
        <begin position="218"/>
        <end position="242"/>
    </location>
</feature>
<evidence type="ECO:0000256" key="4">
    <source>
        <dbReference type="ARBA" id="ARBA00022989"/>
    </source>
</evidence>
<dbReference type="InterPro" id="IPR011701">
    <property type="entry name" value="MFS"/>
</dbReference>
<feature type="transmembrane region" description="Helical" evidence="6">
    <location>
        <begin position="103"/>
        <end position="128"/>
    </location>
</feature>
<name>A0A7Y9ETE8_9MICO</name>
<keyword evidence="5 6" id="KW-0472">Membrane</keyword>
<dbReference type="GO" id="GO:0022857">
    <property type="term" value="F:transmembrane transporter activity"/>
    <property type="evidence" value="ECO:0007669"/>
    <property type="project" value="InterPro"/>
</dbReference>
<feature type="transmembrane region" description="Helical" evidence="6">
    <location>
        <begin position="12"/>
        <end position="35"/>
    </location>
</feature>
<evidence type="ECO:0000256" key="6">
    <source>
        <dbReference type="SAM" id="Phobius"/>
    </source>
</evidence>
<proteinExistence type="predicted"/>
<evidence type="ECO:0000313" key="7">
    <source>
        <dbReference type="EMBL" id="NYD53583.1"/>
    </source>
</evidence>
<feature type="transmembrane region" description="Helical" evidence="6">
    <location>
        <begin position="358"/>
        <end position="387"/>
    </location>
</feature>
<sequence>MSRERMPGAFNAWVIATVGSDLGAGILAFALAWIASGYGPAAASVVLTATVAPSVVFGLIGGAAADRFGPRRVMVVCTTGLMMVSAILAVVVTFGGITPTVLMVAAATIGTISAFHRPAVGVFPRLFVSDRALGTAMARVGMASQIAGTVAPPLGGMLIGLLALNGVAWIDVAGCLGMVVALLVIHPPLEFSPAPEAMTFRGIIDGVVTARHTGGIPALLLSVGIVAGAVIPSLILGIPLAARERGWSAAEAGLIEAGWIAGGLVAGAWFSWRGTATRTWRPMAAGPVVVAGGLVGLALSPTWGWALVSTSIIGMGVVIFTAHVFPTYVLFAPAAMLSRFQSLLILVQRAPQLVINPLLGVFIGIAATGPVLIAAAAVAISAAVVVVSNTTLRAFNSTPDVAGSSGDGNTID</sequence>
<feature type="transmembrane region" description="Helical" evidence="6">
    <location>
        <begin position="284"/>
        <end position="306"/>
    </location>
</feature>
<protein>
    <submittedName>
        <fullName evidence="7">MFS family permease</fullName>
    </submittedName>
</protein>
<feature type="transmembrane region" description="Helical" evidence="6">
    <location>
        <begin position="73"/>
        <end position="97"/>
    </location>
</feature>
<comment type="subcellular location">
    <subcellularLocation>
        <location evidence="1">Cell membrane</location>
        <topology evidence="1">Multi-pass membrane protein</topology>
    </subcellularLocation>
</comment>
<keyword evidence="2" id="KW-1003">Cell membrane</keyword>
<evidence type="ECO:0000256" key="1">
    <source>
        <dbReference type="ARBA" id="ARBA00004651"/>
    </source>
</evidence>
<dbReference type="CDD" id="cd06173">
    <property type="entry name" value="MFS_MefA_like"/>
    <property type="match status" value="1"/>
</dbReference>
<dbReference type="EMBL" id="JACCBH010000001">
    <property type="protein sequence ID" value="NYD53583.1"/>
    <property type="molecule type" value="Genomic_DNA"/>
</dbReference>
<dbReference type="SUPFAM" id="SSF103473">
    <property type="entry name" value="MFS general substrate transporter"/>
    <property type="match status" value="1"/>
</dbReference>
<evidence type="ECO:0000256" key="3">
    <source>
        <dbReference type="ARBA" id="ARBA00022692"/>
    </source>
</evidence>
<organism evidence="7 8">
    <name type="scientific">Microbacterium pseudoresistens</name>
    <dbReference type="NCBI Taxonomy" id="640634"/>
    <lineage>
        <taxon>Bacteria</taxon>
        <taxon>Bacillati</taxon>
        <taxon>Actinomycetota</taxon>
        <taxon>Actinomycetes</taxon>
        <taxon>Micrococcales</taxon>
        <taxon>Microbacteriaceae</taxon>
        <taxon>Microbacterium</taxon>
    </lineage>
</organism>
<evidence type="ECO:0000256" key="2">
    <source>
        <dbReference type="ARBA" id="ARBA00022475"/>
    </source>
</evidence>
<dbReference type="Gene3D" id="1.20.1250.20">
    <property type="entry name" value="MFS general substrate transporter like domains"/>
    <property type="match status" value="1"/>
</dbReference>
<dbReference type="PANTHER" id="PTHR23513">
    <property type="entry name" value="INTEGRAL MEMBRANE EFFLUX PROTEIN-RELATED"/>
    <property type="match status" value="1"/>
</dbReference>
<accession>A0A7Y9ETE8</accession>
<dbReference type="Pfam" id="PF07690">
    <property type="entry name" value="MFS_1"/>
    <property type="match status" value="1"/>
</dbReference>
<keyword evidence="4 6" id="KW-1133">Transmembrane helix</keyword>
<feature type="transmembrane region" description="Helical" evidence="6">
    <location>
        <begin position="312"/>
        <end position="337"/>
    </location>
</feature>
<comment type="caution">
    <text evidence="7">The sequence shown here is derived from an EMBL/GenBank/DDBJ whole genome shotgun (WGS) entry which is preliminary data.</text>
</comment>
<keyword evidence="3 6" id="KW-0812">Transmembrane</keyword>
<feature type="transmembrane region" description="Helical" evidence="6">
    <location>
        <begin position="140"/>
        <end position="161"/>
    </location>
</feature>
<evidence type="ECO:0000256" key="5">
    <source>
        <dbReference type="ARBA" id="ARBA00023136"/>
    </source>
</evidence>
<dbReference type="AlphaFoldDB" id="A0A7Y9ETE8"/>
<feature type="transmembrane region" description="Helical" evidence="6">
    <location>
        <begin position="254"/>
        <end position="272"/>
    </location>
</feature>
<dbReference type="InterPro" id="IPR036259">
    <property type="entry name" value="MFS_trans_sf"/>
</dbReference>
<dbReference type="GO" id="GO:0005886">
    <property type="term" value="C:plasma membrane"/>
    <property type="evidence" value="ECO:0007669"/>
    <property type="project" value="UniProtKB-SubCell"/>
</dbReference>